<protein>
    <recommendedName>
        <fullName evidence="1">TIR domain-containing protein</fullName>
    </recommendedName>
</protein>
<gene>
    <name evidence="2" type="ORF">XDN619_LOCUS2870</name>
</gene>
<dbReference type="SUPFAM" id="SSF52200">
    <property type="entry name" value="Toll/Interleukin receptor TIR domain"/>
    <property type="match status" value="1"/>
</dbReference>
<organism evidence="2 3">
    <name type="scientific">Rotaria magnacalcarata</name>
    <dbReference type="NCBI Taxonomy" id="392030"/>
    <lineage>
        <taxon>Eukaryota</taxon>
        <taxon>Metazoa</taxon>
        <taxon>Spiralia</taxon>
        <taxon>Gnathifera</taxon>
        <taxon>Rotifera</taxon>
        <taxon>Eurotatoria</taxon>
        <taxon>Bdelloidea</taxon>
        <taxon>Philodinida</taxon>
        <taxon>Philodinidae</taxon>
        <taxon>Rotaria</taxon>
    </lineage>
</organism>
<proteinExistence type="predicted"/>
<dbReference type="InterPro" id="IPR035897">
    <property type="entry name" value="Toll_tir_struct_dom_sf"/>
</dbReference>
<accession>A0A816MD23</accession>
<dbReference type="Proteomes" id="UP000663887">
    <property type="component" value="Unassembled WGS sequence"/>
</dbReference>
<sequence>MEDSFEGLISTLQTSSSCDDLLCEVRLILEKQNSLLSSALISQFHRSLLILEHWTWQLFSQTTHEWVQKSNCVELLHTIALFNKNLNLNYKDVEANIEGSLLVLKPTNGINLIFENIEKITDDIDLFISIVSLWFDNLANLLQKNSKFEICPIIIYVNLYITRHYIMTDQYKFYLTQLHRLPLSQSIFTAKLLFYIKTCSFYLSSYLFANAQHFIYSPQELILQLGTDYAYIIVLHTYNIGSWSEELLTCIAHLLLLFACCAPGGEETFVNLSKIDAIQQKTADTNKVVLLIDMCDPYSIVYDILWALSFNHDIQQQLRSNTPFMQFPFTVKLVYLPKVCDDQQIRKITYNLLWNLNTNHTDLTRIKNEIICRRIYEKLVDVGCRVWIDFDQIHGNVMDTMAQAIEQSNTIIICMSEEYRKSNYCRAAANYAFQRGTRIVPILLQEHYHPDGWLLFIVSQFIFVDFTRCEFSQAIEILIKELKAPDISEIRVLSVTADEEVNEISSFVIMSPEPSPSLVLPKNILDWTQTHVQDWLISNVLLQMSHLCANCDGQSPMYMSEMLENLQRQQVISLLQEDSLRRTSQSLSLVEFTYFRSLLNQQKVYLESRMIPEASKSKRGKLQIKSFDCCQIL</sequence>
<name>A0A816MD23_9BILA</name>
<feature type="domain" description="TIR" evidence="1">
    <location>
        <begin position="372"/>
        <end position="478"/>
    </location>
</feature>
<evidence type="ECO:0000313" key="3">
    <source>
        <dbReference type="Proteomes" id="UP000663887"/>
    </source>
</evidence>
<dbReference type="EMBL" id="CAJNRG010000255">
    <property type="protein sequence ID" value="CAF1991428.1"/>
    <property type="molecule type" value="Genomic_DNA"/>
</dbReference>
<evidence type="ECO:0000259" key="1">
    <source>
        <dbReference type="Pfam" id="PF13676"/>
    </source>
</evidence>
<dbReference type="GO" id="GO:0007165">
    <property type="term" value="P:signal transduction"/>
    <property type="evidence" value="ECO:0007669"/>
    <property type="project" value="InterPro"/>
</dbReference>
<reference evidence="2" key="1">
    <citation type="submission" date="2021-02" db="EMBL/GenBank/DDBJ databases">
        <authorList>
            <person name="Nowell W R."/>
        </authorList>
    </citation>
    <scope>NUCLEOTIDE SEQUENCE</scope>
</reference>
<dbReference type="PANTHER" id="PTHR46270">
    <property type="entry name" value="ARMADILLO-TYPE FOLD-RELATED"/>
    <property type="match status" value="1"/>
</dbReference>
<dbReference type="Pfam" id="PF13676">
    <property type="entry name" value="TIR_2"/>
    <property type="match status" value="1"/>
</dbReference>
<dbReference type="InterPro" id="IPR000157">
    <property type="entry name" value="TIR_dom"/>
</dbReference>
<dbReference type="PANTHER" id="PTHR46270:SF2">
    <property type="entry name" value="TIR DOMAIN-CONTAINING PROTEIN"/>
    <property type="match status" value="1"/>
</dbReference>
<evidence type="ECO:0000313" key="2">
    <source>
        <dbReference type="EMBL" id="CAF1991428.1"/>
    </source>
</evidence>
<comment type="caution">
    <text evidence="2">The sequence shown here is derived from an EMBL/GenBank/DDBJ whole genome shotgun (WGS) entry which is preliminary data.</text>
</comment>
<dbReference type="Gene3D" id="3.40.50.10140">
    <property type="entry name" value="Toll/interleukin-1 receptor homology (TIR) domain"/>
    <property type="match status" value="1"/>
</dbReference>
<dbReference type="AlphaFoldDB" id="A0A816MD23"/>